<dbReference type="Proteomes" id="UP000033684">
    <property type="component" value="Unassembled WGS sequence"/>
</dbReference>
<dbReference type="PATRIC" id="fig|1632867.3.peg.3920"/>
<keyword evidence="2" id="KW-1185">Reference proteome</keyword>
<proteinExistence type="predicted"/>
<gene>
    <name evidence="1" type="ORF">VZ94_21185</name>
</gene>
<dbReference type="EMBL" id="LAJX01000332">
    <property type="protein sequence ID" value="KJV05013.1"/>
    <property type="molecule type" value="Genomic_DNA"/>
</dbReference>
<sequence>MLFLRTQSRELPSENTVRQILAPMLAREFNAPCQNSLWRQIRAAIPSVEDEEDFRRCPQ</sequence>
<dbReference type="AlphaFoldDB" id="A0A0F3IEN8"/>
<evidence type="ECO:0000313" key="1">
    <source>
        <dbReference type="EMBL" id="KJV05013.1"/>
    </source>
</evidence>
<organism evidence="1 2">
    <name type="scientific">Methylocucumis oryzae</name>
    <dbReference type="NCBI Taxonomy" id="1632867"/>
    <lineage>
        <taxon>Bacteria</taxon>
        <taxon>Pseudomonadati</taxon>
        <taxon>Pseudomonadota</taxon>
        <taxon>Gammaproteobacteria</taxon>
        <taxon>Methylococcales</taxon>
        <taxon>Methylococcaceae</taxon>
        <taxon>Methylocucumis</taxon>
    </lineage>
</organism>
<reference evidence="2" key="1">
    <citation type="submission" date="2015-03" db="EMBL/GenBank/DDBJ databases">
        <title>Draft genome sequence of a novel methanotroph (Sn10-6) isolated from flooded ricefield rhizosphere in India.</title>
        <authorList>
            <person name="Pandit P.S."/>
            <person name="Pore S.D."/>
            <person name="Arora P."/>
            <person name="Kapse N.G."/>
            <person name="Dhakephalkar P.K."/>
            <person name="Rahalkar M.C."/>
        </authorList>
    </citation>
    <scope>NUCLEOTIDE SEQUENCE [LARGE SCALE GENOMIC DNA]</scope>
    <source>
        <strain evidence="2">Sn10-6</strain>
    </source>
</reference>
<comment type="caution">
    <text evidence="1">The sequence shown here is derived from an EMBL/GenBank/DDBJ whole genome shotgun (WGS) entry which is preliminary data.</text>
</comment>
<accession>A0A0F3IEN8</accession>
<name>A0A0F3IEN8_9GAMM</name>
<protein>
    <submittedName>
        <fullName evidence="1">Uncharacterized protein</fullName>
    </submittedName>
</protein>
<evidence type="ECO:0000313" key="2">
    <source>
        <dbReference type="Proteomes" id="UP000033684"/>
    </source>
</evidence>
<reference evidence="1 2" key="2">
    <citation type="journal article" date="2016" name="Microb. Ecol.">
        <title>Genome Characteristics of a Novel Type I Methanotroph (Sn10-6) Isolated from a Flooded Indian Rice Field.</title>
        <authorList>
            <person name="Rahalkar M.C."/>
            <person name="Pandit P.S."/>
            <person name="Dhakephalkar P.K."/>
            <person name="Pore S."/>
            <person name="Arora P."/>
            <person name="Kapse N."/>
        </authorList>
    </citation>
    <scope>NUCLEOTIDE SEQUENCE [LARGE SCALE GENOMIC DNA]</scope>
    <source>
        <strain evidence="1 2">Sn10-6</strain>
    </source>
</reference>